<gene>
    <name evidence="4" type="ORF">UX47_C0008G0034</name>
</gene>
<organism evidence="4 5">
    <name type="scientific">Candidatus Collierbacteria bacterium GW2011_GWA2_46_26</name>
    <dbReference type="NCBI Taxonomy" id="1618381"/>
    <lineage>
        <taxon>Bacteria</taxon>
        <taxon>Candidatus Collieribacteriota</taxon>
    </lineage>
</organism>
<dbReference type="GO" id="GO:0004347">
    <property type="term" value="F:glucose-6-phosphate isomerase activity"/>
    <property type="evidence" value="ECO:0007669"/>
    <property type="project" value="InterPro"/>
</dbReference>
<dbReference type="Pfam" id="PF10432">
    <property type="entry name" value="bact-PGI_C"/>
    <property type="match status" value="1"/>
</dbReference>
<dbReference type="PROSITE" id="PS51464">
    <property type="entry name" value="SIS"/>
    <property type="match status" value="1"/>
</dbReference>
<feature type="domain" description="SIS" evidence="3">
    <location>
        <begin position="41"/>
        <end position="186"/>
    </location>
</feature>
<accession>A0A0G1PJ17</accession>
<dbReference type="GO" id="GO:0097367">
    <property type="term" value="F:carbohydrate derivative binding"/>
    <property type="evidence" value="ECO:0007669"/>
    <property type="project" value="InterPro"/>
</dbReference>
<sequence length="355" mass="39895">MNYLDNQKNYRLQDPSNLYDSLSRFGRQIEAGWHNAEFVNLDFELSKINNIVFCGMGGSNLSAEIIKSLAPFILSCPFEIISNYRLPSFADKKTLVILSSYSGNTEEVISCAQDASMRSCPVVCITSGGKLKDLARNQQLPLIELDEKYNPSGSPRAGVCLSIGAIIGLLLRLNQSAKKYFDKKEIIQTIDRMIDMVNPLKDTQENPAKSLAIKHKGLGIVFFSANHLSGVGKLFGNYLNETAKTFSVNFSLPDLDHHLLEGLLFPTSLKDDLSFLVLNSDAFPEIIQRRIHITRDVLLKQKYRVTVIKPEATDPILQVFESLVFLVIFSYYLGIVNKVNPAINPWVDYLKKELH</sequence>
<dbReference type="InterPro" id="IPR046348">
    <property type="entry name" value="SIS_dom_sf"/>
</dbReference>
<dbReference type="InterPro" id="IPR001347">
    <property type="entry name" value="SIS_dom"/>
</dbReference>
<dbReference type="InterPro" id="IPR019490">
    <property type="entry name" value="Glu6P/Mann6P_isomerase_C"/>
</dbReference>
<dbReference type="Gene3D" id="3.40.50.10490">
    <property type="entry name" value="Glucose-6-phosphate isomerase like protein, domain 1"/>
    <property type="match status" value="2"/>
</dbReference>
<name>A0A0G1PJ17_9BACT</name>
<evidence type="ECO:0000313" key="4">
    <source>
        <dbReference type="EMBL" id="KKU32677.1"/>
    </source>
</evidence>
<dbReference type="GO" id="GO:0005975">
    <property type="term" value="P:carbohydrate metabolic process"/>
    <property type="evidence" value="ECO:0007669"/>
    <property type="project" value="InterPro"/>
</dbReference>
<dbReference type="Proteomes" id="UP000034794">
    <property type="component" value="Unassembled WGS sequence"/>
</dbReference>
<evidence type="ECO:0000256" key="2">
    <source>
        <dbReference type="ARBA" id="ARBA00023235"/>
    </source>
</evidence>
<protein>
    <submittedName>
        <fullName evidence="4">Bifunctional phosphoglucose/phosphomannose isomerase</fullName>
    </submittedName>
</protein>
<reference evidence="4 5" key="1">
    <citation type="journal article" date="2015" name="Nature">
        <title>rRNA introns, odd ribosomes, and small enigmatic genomes across a large radiation of phyla.</title>
        <authorList>
            <person name="Brown C.T."/>
            <person name="Hug L.A."/>
            <person name="Thomas B.C."/>
            <person name="Sharon I."/>
            <person name="Castelle C.J."/>
            <person name="Singh A."/>
            <person name="Wilkins M.J."/>
            <person name="Williams K.H."/>
            <person name="Banfield J.F."/>
        </authorList>
    </citation>
    <scope>NUCLEOTIDE SEQUENCE [LARGE SCALE GENOMIC DNA]</scope>
</reference>
<keyword evidence="2 4" id="KW-0413">Isomerase</keyword>
<dbReference type="Pfam" id="PF01380">
    <property type="entry name" value="SIS"/>
    <property type="match status" value="1"/>
</dbReference>
<proteinExistence type="inferred from homology"/>
<dbReference type="GO" id="GO:0004476">
    <property type="term" value="F:mannose-6-phosphate isomerase activity"/>
    <property type="evidence" value="ECO:0007669"/>
    <property type="project" value="InterPro"/>
</dbReference>
<dbReference type="SUPFAM" id="SSF53697">
    <property type="entry name" value="SIS domain"/>
    <property type="match status" value="1"/>
</dbReference>
<evidence type="ECO:0000313" key="5">
    <source>
        <dbReference type="Proteomes" id="UP000034794"/>
    </source>
</evidence>
<dbReference type="AlphaFoldDB" id="A0A0G1PJ17"/>
<dbReference type="GO" id="GO:1901135">
    <property type="term" value="P:carbohydrate derivative metabolic process"/>
    <property type="evidence" value="ECO:0007669"/>
    <property type="project" value="InterPro"/>
</dbReference>
<comment type="similarity">
    <text evidence="1">Belongs to the PGI/PMI family.</text>
</comment>
<evidence type="ECO:0000259" key="3">
    <source>
        <dbReference type="PROSITE" id="PS51464"/>
    </source>
</evidence>
<comment type="caution">
    <text evidence="4">The sequence shown here is derived from an EMBL/GenBank/DDBJ whole genome shotgun (WGS) entry which is preliminary data.</text>
</comment>
<dbReference type="EMBL" id="LCMI01000008">
    <property type="protein sequence ID" value="KKU32677.1"/>
    <property type="molecule type" value="Genomic_DNA"/>
</dbReference>
<evidence type="ECO:0000256" key="1">
    <source>
        <dbReference type="ARBA" id="ARBA00010523"/>
    </source>
</evidence>